<dbReference type="AlphaFoldDB" id="A0AA97H354"/>
<organism evidence="3 4">
    <name type="scientific">Caproicibacterium argilliputei</name>
    <dbReference type="NCBI Taxonomy" id="3030016"/>
    <lineage>
        <taxon>Bacteria</taxon>
        <taxon>Bacillati</taxon>
        <taxon>Bacillota</taxon>
        <taxon>Clostridia</taxon>
        <taxon>Eubacteriales</taxon>
        <taxon>Oscillospiraceae</taxon>
        <taxon>Caproicibacterium</taxon>
    </lineage>
</organism>
<dbReference type="Pfam" id="PF07728">
    <property type="entry name" value="AAA_5"/>
    <property type="match status" value="1"/>
</dbReference>
<dbReference type="Gene3D" id="3.40.50.300">
    <property type="entry name" value="P-loop containing nucleotide triphosphate hydrolases"/>
    <property type="match status" value="1"/>
</dbReference>
<proteinExistence type="predicted"/>
<name>A0AA97H354_9FIRM</name>
<dbReference type="SUPFAM" id="SSF88697">
    <property type="entry name" value="PUA domain-like"/>
    <property type="match status" value="1"/>
</dbReference>
<dbReference type="InterPro" id="IPR011704">
    <property type="entry name" value="ATPase_dyneun-rel_AAA"/>
</dbReference>
<dbReference type="RefSeq" id="WP_275844723.1">
    <property type="nucleotide sequence ID" value="NZ_CP135996.1"/>
</dbReference>
<sequence length="799" mass="92723">MFDKFRLKDVLVDYKKNFVTTEWGNEKYKWEAVKCFQDNWDVNADDFADMLSRSLAKTLNLLASTNNFPRGMIEGFAKTAPEEVRAMFINLYDESKDVYDRIKAFKDQSSIMLEKYGNGAAQHYQYENAITIYLWLRYPDKYYIYKYGEIKTVADELGSDYRFKKGAYADNIRSFIKFYDEICDELKLDTELVNLLKSQLTDTCYPDPDLKTLTIDVGFYISRYYSQKGKETSAQEGEWFPSEYEPGLSVDDWVRLLSDKNVFTEGSLEIMRRMKDYGGQATCTQLSVKYGETKNFYNSGSVALARRVVEKAGCPVMERDNENSRWWTVLYVGKVAGKDEEGSYVWKLRDELSDALDKVDLSQIQLYAVSEEGEDEHHYWWLNANPKIWSFSGIAVGDVQSYTLYNENGNKRRIFQNFLDAKVGDMVIGYESNPVKQIVAIAKISAEQDGKKLDFEKVEGLTSPIDYQTLKAYPELEKMEYFVNPQGSLFKLTKGEYDFIMDIIRDENPISTEKAIDAYTKDDFLDEVYMSEGRYNSLVAVLRNKKNIILQGAPGVGKTFAAKRLAYSMMGEKDESRIEFVQFHQNYSYEDFMMGYKPVENGFELKYGIFYRFCQKAANQPDKDYFFIIDEINRGNMSKIFGELLMLIEKDYRGVKATLAYNGLPFSVPANLYIIGMMNTADRSLAMIDYALRRRFSFFNMEPAFDSDGFIQYQNSLNNETFNELIEKVKELNKEIASDKSLGKGFCIGHSYFCGHDTCSDEWLRSVVDFDILPMLSEYWFDDTAKLQRWENILHGVFQ</sequence>
<evidence type="ECO:0000259" key="2">
    <source>
        <dbReference type="Pfam" id="PF07728"/>
    </source>
</evidence>
<protein>
    <submittedName>
        <fullName evidence="3">AAA family ATPase</fullName>
    </submittedName>
</protein>
<gene>
    <name evidence="3" type="ORF">PXC00_12020</name>
</gene>
<dbReference type="CDD" id="cd00009">
    <property type="entry name" value="AAA"/>
    <property type="match status" value="1"/>
</dbReference>
<dbReference type="InterPro" id="IPR002740">
    <property type="entry name" value="EVE_domain"/>
</dbReference>
<dbReference type="GO" id="GO:0016887">
    <property type="term" value="F:ATP hydrolysis activity"/>
    <property type="evidence" value="ECO:0007669"/>
    <property type="project" value="InterPro"/>
</dbReference>
<feature type="domain" description="ATPase dynein-related AAA" evidence="2">
    <location>
        <begin position="547"/>
        <end position="696"/>
    </location>
</feature>
<dbReference type="InterPro" id="IPR015947">
    <property type="entry name" value="PUA-like_sf"/>
</dbReference>
<evidence type="ECO:0000313" key="3">
    <source>
        <dbReference type="EMBL" id="WOC31908.1"/>
    </source>
</evidence>
<reference evidence="4" key="3">
    <citation type="submission" date="2024-06" db="EMBL/GenBank/DDBJ databases">
        <authorList>
            <person name="Zeng C."/>
        </authorList>
    </citation>
    <scope>NUCLEOTIDE SEQUENCE [LARGE SCALE GENOMIC DNA]</scope>
    <source>
        <strain evidence="4">ZCY20-5</strain>
    </source>
</reference>
<keyword evidence="4" id="KW-1185">Reference proteome</keyword>
<dbReference type="InterPro" id="IPR027417">
    <property type="entry name" value="P-loop_NTPase"/>
</dbReference>
<dbReference type="PANTHER" id="PTHR37291">
    <property type="entry name" value="5-METHYLCYTOSINE-SPECIFIC RESTRICTION ENZYME B"/>
    <property type="match status" value="1"/>
</dbReference>
<dbReference type="Pfam" id="PF01878">
    <property type="entry name" value="EVE"/>
    <property type="match status" value="1"/>
</dbReference>
<dbReference type="InterPro" id="IPR052934">
    <property type="entry name" value="Methyl-DNA_Rec/Restrict_Enz"/>
</dbReference>
<evidence type="ECO:0000313" key="4">
    <source>
        <dbReference type="Proteomes" id="UP001300604"/>
    </source>
</evidence>
<dbReference type="GO" id="GO:0005524">
    <property type="term" value="F:ATP binding"/>
    <property type="evidence" value="ECO:0007669"/>
    <property type="project" value="InterPro"/>
</dbReference>
<accession>A0AA97H354</accession>
<dbReference type="EMBL" id="CP135996">
    <property type="protein sequence ID" value="WOC31908.1"/>
    <property type="molecule type" value="Genomic_DNA"/>
</dbReference>
<feature type="domain" description="EVE" evidence="1">
    <location>
        <begin position="379"/>
        <end position="502"/>
    </location>
</feature>
<dbReference type="Proteomes" id="UP001300604">
    <property type="component" value="Chromosome"/>
</dbReference>
<dbReference type="REBASE" id="768170">
    <property type="entry name" value="Csp05McrBCP"/>
</dbReference>
<reference evidence="3 4" key="1">
    <citation type="submission" date="2024-06" db="EMBL/GenBank/DDBJ databases">
        <title>Caproicibacterium argilliputei sp. nov, a novel caproic acid producing anaerobic bacterium isolated from pit mud.</title>
        <authorList>
            <person name="Xia S."/>
        </authorList>
    </citation>
    <scope>NUCLEOTIDE SEQUENCE [LARGE SCALE GENOMIC DNA]</scope>
    <source>
        <strain evidence="3 4">ZCY20-5</strain>
    </source>
</reference>
<dbReference type="Gene3D" id="3.10.590.10">
    <property type="entry name" value="ph1033 like domains"/>
    <property type="match status" value="1"/>
</dbReference>
<evidence type="ECO:0000259" key="1">
    <source>
        <dbReference type="Pfam" id="PF01878"/>
    </source>
</evidence>
<dbReference type="KEGG" id="carl:PXC00_12020"/>
<reference evidence="4" key="2">
    <citation type="submission" date="2024-06" db="EMBL/GenBank/DDBJ databases">
        <title>Caproicibacterium argilliputei sp. nov, a novel caproic acid producing anaerobic bacterium isolated from pit mud.</title>
        <authorList>
            <person name="Zeng C."/>
        </authorList>
    </citation>
    <scope>NUCLEOTIDE SEQUENCE [LARGE SCALE GENOMIC DNA]</scope>
    <source>
        <strain evidence="4">ZCY20-5</strain>
    </source>
</reference>
<dbReference type="PANTHER" id="PTHR37291:SF1">
    <property type="entry name" value="TYPE IV METHYL-DIRECTED RESTRICTION ENZYME ECOKMCRB SUBUNIT"/>
    <property type="match status" value="1"/>
</dbReference>
<dbReference type="SUPFAM" id="SSF52540">
    <property type="entry name" value="P-loop containing nucleoside triphosphate hydrolases"/>
    <property type="match status" value="1"/>
</dbReference>